<evidence type="ECO:0000256" key="1">
    <source>
        <dbReference type="SAM" id="MobiDB-lite"/>
    </source>
</evidence>
<dbReference type="Gene3D" id="3.40.50.300">
    <property type="entry name" value="P-loop containing nucleotide triphosphate hydrolases"/>
    <property type="match status" value="3"/>
</dbReference>
<dbReference type="PANTHER" id="PTHR10887:SF495">
    <property type="entry name" value="HELICASE SENATAXIN ISOFORM X1-RELATED"/>
    <property type="match status" value="1"/>
</dbReference>
<dbReference type="InterPro" id="IPR011335">
    <property type="entry name" value="Restrct_endonuc-II-like"/>
</dbReference>
<dbReference type="InterPro" id="IPR045055">
    <property type="entry name" value="DNA2/NAM7-like"/>
</dbReference>
<evidence type="ECO:0000313" key="6">
    <source>
        <dbReference type="Proteomes" id="UP000198793"/>
    </source>
</evidence>
<organism evidence="5 6">
    <name type="scientific">Aureimonas jatrophae</name>
    <dbReference type="NCBI Taxonomy" id="1166073"/>
    <lineage>
        <taxon>Bacteria</taxon>
        <taxon>Pseudomonadati</taxon>
        <taxon>Pseudomonadota</taxon>
        <taxon>Alphaproteobacteria</taxon>
        <taxon>Hyphomicrobiales</taxon>
        <taxon>Aurantimonadaceae</taxon>
        <taxon>Aureimonas</taxon>
    </lineage>
</organism>
<dbReference type="InterPro" id="IPR041679">
    <property type="entry name" value="DNA2/NAM7-like_C"/>
</dbReference>
<dbReference type="InterPro" id="IPR027417">
    <property type="entry name" value="P-loop_NTPase"/>
</dbReference>
<reference evidence="5 6" key="1">
    <citation type="submission" date="2016-10" db="EMBL/GenBank/DDBJ databases">
        <authorList>
            <person name="de Groot N.N."/>
        </authorList>
    </citation>
    <scope>NUCLEOTIDE SEQUENCE [LARGE SCALE GENOMIC DNA]</scope>
    <source>
        <strain evidence="6">L7-484,KACC 16230,DSM 25025</strain>
    </source>
</reference>
<evidence type="ECO:0000259" key="4">
    <source>
        <dbReference type="Pfam" id="PF18741"/>
    </source>
</evidence>
<dbReference type="Pfam" id="PF18741">
    <property type="entry name" value="MTES_1575"/>
    <property type="match status" value="1"/>
</dbReference>
<protein>
    <submittedName>
        <fullName evidence="5">Part of AAA domain-containing protein</fullName>
    </submittedName>
</protein>
<name>A0A1H0C8E8_9HYPH</name>
<feature type="domain" description="Restriction endonuclease type II-like" evidence="4">
    <location>
        <begin position="1627"/>
        <end position="1721"/>
    </location>
</feature>
<dbReference type="CDD" id="cd18808">
    <property type="entry name" value="SF1_C_Upf1"/>
    <property type="match status" value="1"/>
</dbReference>
<accession>A0A1H0C8E8</accession>
<dbReference type="RefSeq" id="WP_090669414.1">
    <property type="nucleotide sequence ID" value="NZ_FNIT01000001.1"/>
</dbReference>
<dbReference type="FunFam" id="3.40.960.10:FF:000002">
    <property type="entry name" value="DNA helicase related protein"/>
    <property type="match status" value="1"/>
</dbReference>
<evidence type="ECO:0000259" key="2">
    <source>
        <dbReference type="Pfam" id="PF13086"/>
    </source>
</evidence>
<proteinExistence type="predicted"/>
<dbReference type="Gene3D" id="3.40.960.10">
    <property type="entry name" value="VSR Endonuclease"/>
    <property type="match status" value="1"/>
</dbReference>
<dbReference type="InterPro" id="IPR025103">
    <property type="entry name" value="DUF4011"/>
</dbReference>
<dbReference type="EMBL" id="FNIT01000001">
    <property type="protein sequence ID" value="SDN54112.1"/>
    <property type="molecule type" value="Genomic_DNA"/>
</dbReference>
<dbReference type="FunFam" id="3.40.50.300:FF:002063">
    <property type="entry name" value="DNA helicase related protein"/>
    <property type="match status" value="1"/>
</dbReference>
<evidence type="ECO:0000313" key="5">
    <source>
        <dbReference type="EMBL" id="SDN54112.1"/>
    </source>
</evidence>
<feature type="compositionally biased region" description="Low complexity" evidence="1">
    <location>
        <begin position="370"/>
        <end position="388"/>
    </location>
</feature>
<sequence>MADGVTADTNETVEALPTVRIEAEIEPSLTYASFQNAVPVLRRVRLSVEDGETRSSLQLHLRSEPPFLREKIWRIDRLGPDGLELADRRVELDPAYLARLDEAERGEAQLELRTGETVLATLRHPVRLLARDEWGGASDMAQLLPAFAMPNDPAVARLLRAAAERLGEHGHATALDGYQSGDPARSYMLAAAIYAAIADLGLHYAEPPKSFETSGQKVRRPSTITTEGLATCLDTALLLAAALEAVGLNAVLVLTDGHALAGAWLRPQTLPRLVETDRSEVRKALAARELMLFETTGLTHRPPLGVEAARQEAARQLDEGAARSFTAAVDIARARSAGIMPLASHESRPDGDAADAEPALGALPLPPLPDASQLPAAQAAEAKPTTPAGRIDRWQSRLLDLSLRNRLLNFTLSASTVPFLCPDAAFLEDRLAGGHGMRIVSIPAENPVGQRDETLFRQTRGEDRSVLFAREALARDELASPLDGTALDARLTALYRQARNDLAEGGTNTLFVAVGFLRWRKQPEDERTYRAPLLLLPARLERRSASAPFRLVHHEDEVRFNATLLQFLERDFRLAVPGLSGELPTDEKGIDVAAVLERMRQAVREAPGFEVVDEAALGTFSFAKYLMWKDLTERTDALRQNRVVRHLLDTPEQPFPDTVAFRAPREVDRAFEPASIVTPLPADSSQIVASLAAAEGKDFVIVGPPGTGKSQTIANMIAHCLANRRTVLFVAEKTAALEVVYRRLCQVGLGDHCLELHSSKADRRHFLRQLRNAWENGGERGGEDWIAINGRLRVKRDELNRYANALHAPAANGLTAYRAMGLTLRGSARHAPALRWGSPDAHDAAGLTELEELATVLGRTFAAVGSRPELRWVERDDWSSAWQEALLAAARTLRETTVTLADAAGALARALDAWTEDGLDFERIDQLRSLADAVAGISPGDAALAVDRNLTRWREAVEPLAAEMRSFHADEVRLSARYDRDELARVPVDDLDRRWREAKSSIWPISILSKRGAARLLATYAASGTPDPEVDLPLLRRLQASRAQIERSPLSTLAPVFAGLDTDPDALRARLDAAQRLQDAVARIAPDGGSGARLRLELADGTPLRRAAAALAVAVVRFAEAERQFTAWSHGSAPSAEPGATPTSVEDTVRAIEEGRGRLRDWSTWSAVRRRALSNGLQPLVEAIEEGSVAPDEAASAFRLAYARWWLPLAIDADATLRDFRRFSHEHAIEDFRALDDLARAAAGAHVHAAIRHDLPDTAAVPRKSELGLLRHQMELKRPSRSIREMIAGMPDSFPQLAPCLLMSPLSIAQYLPPTQAPFDVVIFDEASQITTWDAVGAIARARQTVIVGDPKQLPPTNFFGRNEAEDDETADHERDLESILDEARASGLPVHHLRWHYRSRHESLIAFSNHHYYENRLITFPSPVTEDRAVSLRHLPGAVYDRGKSRTNRDEARAIAADLASRLREALTLPDARRPTFGVITFNAQQQALIQDLLDDERRADPEIEWFFADERLEPVFVKNLENVQGDERDVILFSITFGRDSAGKLAMDFGALNREGGERRLNVAVTRARTELLAYSALKADQIDLSRTKSAGVRDLKTFLDYADRGAAALPSADVGSQGEPDSPFEEAVMAALRDLGWRCVPQVGVSGFRVDIGIPHPDRPGAYLAGVECDGATYHRSATARDRDKVREEVLRGLGWQILRVWSTDWWFDPEGAAKRLHGGLEAMLATDRAQRSADATADQT</sequence>
<dbReference type="PANTHER" id="PTHR10887">
    <property type="entry name" value="DNA2/NAM7 HELICASE FAMILY"/>
    <property type="match status" value="1"/>
</dbReference>
<dbReference type="InterPro" id="IPR047187">
    <property type="entry name" value="SF1_C_Upf1"/>
</dbReference>
<dbReference type="Pfam" id="PF13086">
    <property type="entry name" value="AAA_11"/>
    <property type="match status" value="1"/>
</dbReference>
<feature type="domain" description="DNA2/NAM7 helicase-like C-terminal" evidence="3">
    <location>
        <begin position="1380"/>
        <end position="1575"/>
    </location>
</feature>
<dbReference type="SUPFAM" id="SSF52980">
    <property type="entry name" value="Restriction endonuclease-like"/>
    <property type="match status" value="1"/>
</dbReference>
<dbReference type="OrthoDB" id="9757917at2"/>
<dbReference type="Pfam" id="PF13087">
    <property type="entry name" value="AAA_12"/>
    <property type="match status" value="1"/>
</dbReference>
<dbReference type="InterPro" id="IPR049468">
    <property type="entry name" value="Restrct_endonuc-II-like_dom"/>
</dbReference>
<feature type="region of interest" description="Disordered" evidence="1">
    <location>
        <begin position="343"/>
        <end position="389"/>
    </location>
</feature>
<feature type="domain" description="DNA2/NAM7 helicase helicase" evidence="2">
    <location>
        <begin position="1316"/>
        <end position="1357"/>
    </location>
</feature>
<evidence type="ECO:0000259" key="3">
    <source>
        <dbReference type="Pfam" id="PF13087"/>
    </source>
</evidence>
<dbReference type="GO" id="GO:0004386">
    <property type="term" value="F:helicase activity"/>
    <property type="evidence" value="ECO:0007669"/>
    <property type="project" value="InterPro"/>
</dbReference>
<keyword evidence="6" id="KW-1185">Reference proteome</keyword>
<dbReference type="STRING" id="1166073.SAMN05192530_101183"/>
<dbReference type="InterPro" id="IPR041677">
    <property type="entry name" value="DNA2/NAM7_AAA_11"/>
</dbReference>
<gene>
    <name evidence="5" type="ORF">SAMN05192530_101183</name>
</gene>
<dbReference type="Pfam" id="PF13195">
    <property type="entry name" value="DUF4011"/>
    <property type="match status" value="1"/>
</dbReference>
<dbReference type="Proteomes" id="UP000198793">
    <property type="component" value="Unassembled WGS sequence"/>
</dbReference>
<dbReference type="SUPFAM" id="SSF52540">
    <property type="entry name" value="P-loop containing nucleoside triphosphate hydrolases"/>
    <property type="match status" value="1"/>
</dbReference>